<organism evidence="1 2">
    <name type="scientific">Zopfia rhizophila CBS 207.26</name>
    <dbReference type="NCBI Taxonomy" id="1314779"/>
    <lineage>
        <taxon>Eukaryota</taxon>
        <taxon>Fungi</taxon>
        <taxon>Dikarya</taxon>
        <taxon>Ascomycota</taxon>
        <taxon>Pezizomycotina</taxon>
        <taxon>Dothideomycetes</taxon>
        <taxon>Dothideomycetes incertae sedis</taxon>
        <taxon>Zopfiaceae</taxon>
        <taxon>Zopfia</taxon>
    </lineage>
</organism>
<dbReference type="EMBL" id="ML994638">
    <property type="protein sequence ID" value="KAF2184242.1"/>
    <property type="molecule type" value="Genomic_DNA"/>
</dbReference>
<sequence length="86" mass="9327">MHQYLSDLGGNGGMRGTVVQSHREALTVQRVESIPPLTANVTSGEESVKVKEGAGQREREMRVAREFVTGRSPEVRYPAGLSVCEG</sequence>
<dbReference type="Proteomes" id="UP000800200">
    <property type="component" value="Unassembled WGS sequence"/>
</dbReference>
<gene>
    <name evidence="1" type="ORF">K469DRAFT_179600</name>
</gene>
<evidence type="ECO:0000313" key="2">
    <source>
        <dbReference type="Proteomes" id="UP000800200"/>
    </source>
</evidence>
<dbReference type="AlphaFoldDB" id="A0A6A6E0P5"/>
<protein>
    <submittedName>
        <fullName evidence="1">Uncharacterized protein</fullName>
    </submittedName>
</protein>
<keyword evidence="2" id="KW-1185">Reference proteome</keyword>
<reference evidence="1" key="1">
    <citation type="journal article" date="2020" name="Stud. Mycol.">
        <title>101 Dothideomycetes genomes: a test case for predicting lifestyles and emergence of pathogens.</title>
        <authorList>
            <person name="Haridas S."/>
            <person name="Albert R."/>
            <person name="Binder M."/>
            <person name="Bloem J."/>
            <person name="Labutti K."/>
            <person name="Salamov A."/>
            <person name="Andreopoulos B."/>
            <person name="Baker S."/>
            <person name="Barry K."/>
            <person name="Bills G."/>
            <person name="Bluhm B."/>
            <person name="Cannon C."/>
            <person name="Castanera R."/>
            <person name="Culley D."/>
            <person name="Daum C."/>
            <person name="Ezra D."/>
            <person name="Gonzalez J."/>
            <person name="Henrissat B."/>
            <person name="Kuo A."/>
            <person name="Liang C."/>
            <person name="Lipzen A."/>
            <person name="Lutzoni F."/>
            <person name="Magnuson J."/>
            <person name="Mondo S."/>
            <person name="Nolan M."/>
            <person name="Ohm R."/>
            <person name="Pangilinan J."/>
            <person name="Park H.-J."/>
            <person name="Ramirez L."/>
            <person name="Alfaro M."/>
            <person name="Sun H."/>
            <person name="Tritt A."/>
            <person name="Yoshinaga Y."/>
            <person name="Zwiers L.-H."/>
            <person name="Turgeon B."/>
            <person name="Goodwin S."/>
            <person name="Spatafora J."/>
            <person name="Crous P."/>
            <person name="Grigoriev I."/>
        </authorList>
    </citation>
    <scope>NUCLEOTIDE SEQUENCE</scope>
    <source>
        <strain evidence="1">CBS 207.26</strain>
    </source>
</reference>
<proteinExistence type="predicted"/>
<name>A0A6A6E0P5_9PEZI</name>
<accession>A0A6A6E0P5</accession>
<evidence type="ECO:0000313" key="1">
    <source>
        <dbReference type="EMBL" id="KAF2184242.1"/>
    </source>
</evidence>